<keyword evidence="1 6" id="KW-0489">Methyltransferase</keyword>
<reference evidence="6 7" key="1">
    <citation type="submission" date="2021-02" db="EMBL/GenBank/DDBJ databases">
        <title>De Novo genome assembly of isolated myxobacteria.</title>
        <authorList>
            <person name="Stevens D.C."/>
        </authorList>
    </citation>
    <scope>NUCLEOTIDE SEQUENCE [LARGE SCALE GENOMIC DNA]</scope>
    <source>
        <strain evidence="7">SCPEA02</strain>
    </source>
</reference>
<dbReference type="Pfam" id="PF00891">
    <property type="entry name" value="Methyltransf_2"/>
    <property type="match status" value="1"/>
</dbReference>
<dbReference type="InterPro" id="IPR029063">
    <property type="entry name" value="SAM-dependent_MTases_sf"/>
</dbReference>
<dbReference type="EMBL" id="CP071090">
    <property type="protein sequence ID" value="QSQ22640.1"/>
    <property type="molecule type" value="Genomic_DNA"/>
</dbReference>
<dbReference type="CDD" id="cd02440">
    <property type="entry name" value="AdoMet_MTases"/>
    <property type="match status" value="1"/>
</dbReference>
<sequence length="347" mass="38047">MRLGLKADNLLERVADWFNLAPQPLAHAFFGMMASRTLMAGVRLGVYAALAEGPASAETLAERLKLSPEGTRTLLEALVACEAVERQRGGRYRLAPRAKRWLDPRSPRYVGAFLEFNYAQWDWWTGLEGVVRSGQAVDIHQFAPEDPRWRDYIHAMHQLARLAAPEVAAAIPLPRGAKSLLDLGGAHGWYAAELCLKHRGLKATVLDLEGSARVGRDIITSAGLSHLVTHREGDILTAELGGPYDGVLLFQVMHHLSPAQNVALLRRVRGALGSKGTLAVLEYLREDIDDPASSAPLIGLHYFLTSGAAAYTPAEVEGFLDDAGFRIEHSRPIRHLPLQTLLLARPD</sequence>
<dbReference type="PANTHER" id="PTHR43712">
    <property type="entry name" value="PUTATIVE (AFU_ORTHOLOGUE AFUA_4G14580)-RELATED"/>
    <property type="match status" value="1"/>
</dbReference>
<dbReference type="Proteomes" id="UP000662747">
    <property type="component" value="Chromosome"/>
</dbReference>
<feature type="domain" description="O-methyltransferase C-terminal" evidence="4">
    <location>
        <begin position="150"/>
        <end position="326"/>
    </location>
</feature>
<dbReference type="InterPro" id="IPR001077">
    <property type="entry name" value="COMT_C"/>
</dbReference>
<dbReference type="SUPFAM" id="SSF46785">
    <property type="entry name" value="Winged helix' DNA-binding domain"/>
    <property type="match status" value="1"/>
</dbReference>
<evidence type="ECO:0000313" key="6">
    <source>
        <dbReference type="EMBL" id="QSQ22640.1"/>
    </source>
</evidence>
<accession>A0ABX7NV13</accession>
<feature type="domain" description="O-methyltransferase dimerisation" evidence="5">
    <location>
        <begin position="28"/>
        <end position="102"/>
    </location>
</feature>
<dbReference type="GO" id="GO:0008168">
    <property type="term" value="F:methyltransferase activity"/>
    <property type="evidence" value="ECO:0007669"/>
    <property type="project" value="UniProtKB-KW"/>
</dbReference>
<name>A0ABX7NV13_9BACT</name>
<dbReference type="InterPro" id="IPR016461">
    <property type="entry name" value="COMT-like"/>
</dbReference>
<organism evidence="6 7">
    <name type="scientific">Pyxidicoccus parkwayensis</name>
    <dbReference type="NCBI Taxonomy" id="2813578"/>
    <lineage>
        <taxon>Bacteria</taxon>
        <taxon>Pseudomonadati</taxon>
        <taxon>Myxococcota</taxon>
        <taxon>Myxococcia</taxon>
        <taxon>Myxococcales</taxon>
        <taxon>Cystobacterineae</taxon>
        <taxon>Myxococcaceae</taxon>
        <taxon>Pyxidicoccus</taxon>
    </lineage>
</organism>
<proteinExistence type="predicted"/>
<dbReference type="InterPro" id="IPR036388">
    <property type="entry name" value="WH-like_DNA-bd_sf"/>
</dbReference>
<evidence type="ECO:0000259" key="4">
    <source>
        <dbReference type="Pfam" id="PF00891"/>
    </source>
</evidence>
<keyword evidence="2" id="KW-0808">Transferase</keyword>
<evidence type="ECO:0000259" key="5">
    <source>
        <dbReference type="Pfam" id="PF08100"/>
    </source>
</evidence>
<dbReference type="GO" id="GO:0032259">
    <property type="term" value="P:methylation"/>
    <property type="evidence" value="ECO:0007669"/>
    <property type="project" value="UniProtKB-KW"/>
</dbReference>
<dbReference type="SUPFAM" id="SSF53335">
    <property type="entry name" value="S-adenosyl-L-methionine-dependent methyltransferases"/>
    <property type="match status" value="1"/>
</dbReference>
<dbReference type="PANTHER" id="PTHR43712:SF2">
    <property type="entry name" value="O-METHYLTRANSFERASE CICE"/>
    <property type="match status" value="1"/>
</dbReference>
<gene>
    <name evidence="6" type="ORF">JY651_47335</name>
</gene>
<dbReference type="InterPro" id="IPR012967">
    <property type="entry name" value="COMT_dimerisation"/>
</dbReference>
<dbReference type="RefSeq" id="WP_206724215.1">
    <property type="nucleotide sequence ID" value="NZ_CP071090.1"/>
</dbReference>
<dbReference type="PROSITE" id="PS51683">
    <property type="entry name" value="SAM_OMT_II"/>
    <property type="match status" value="1"/>
</dbReference>
<keyword evidence="7" id="KW-1185">Reference proteome</keyword>
<evidence type="ECO:0000256" key="2">
    <source>
        <dbReference type="ARBA" id="ARBA00022679"/>
    </source>
</evidence>
<dbReference type="Pfam" id="PF08100">
    <property type="entry name" value="Dimerisation"/>
    <property type="match status" value="1"/>
</dbReference>
<keyword evidence="3" id="KW-0949">S-adenosyl-L-methionine</keyword>
<dbReference type="Gene3D" id="3.40.50.150">
    <property type="entry name" value="Vaccinia Virus protein VP39"/>
    <property type="match status" value="1"/>
</dbReference>
<protein>
    <submittedName>
        <fullName evidence="6">Methyltransferase</fullName>
    </submittedName>
</protein>
<evidence type="ECO:0000256" key="3">
    <source>
        <dbReference type="ARBA" id="ARBA00022691"/>
    </source>
</evidence>
<dbReference type="Gene3D" id="1.10.10.10">
    <property type="entry name" value="Winged helix-like DNA-binding domain superfamily/Winged helix DNA-binding domain"/>
    <property type="match status" value="1"/>
</dbReference>
<evidence type="ECO:0000313" key="7">
    <source>
        <dbReference type="Proteomes" id="UP000662747"/>
    </source>
</evidence>
<evidence type="ECO:0000256" key="1">
    <source>
        <dbReference type="ARBA" id="ARBA00022603"/>
    </source>
</evidence>
<dbReference type="InterPro" id="IPR036390">
    <property type="entry name" value="WH_DNA-bd_sf"/>
</dbReference>